<dbReference type="EMBL" id="CAKASE010000046">
    <property type="protein sequence ID" value="CAG9561122.1"/>
    <property type="molecule type" value="Genomic_DNA"/>
</dbReference>
<keyword evidence="3" id="KW-0677">Repeat</keyword>
<dbReference type="AlphaFoldDB" id="A0A8J2QI04"/>
<dbReference type="OrthoDB" id="2186662at2759"/>
<dbReference type="InterPro" id="IPR015943">
    <property type="entry name" value="WD40/YVTN_repeat-like_dom_sf"/>
</dbReference>
<protein>
    <submittedName>
        <fullName evidence="8">(African queen) hypothetical protein</fullName>
    </submittedName>
</protein>
<dbReference type="GO" id="GO:0036064">
    <property type="term" value="C:ciliary basal body"/>
    <property type="evidence" value="ECO:0007669"/>
    <property type="project" value="TreeGrafter"/>
</dbReference>
<comment type="subcellular location">
    <subcellularLocation>
        <location evidence="1">Cell projection</location>
        <location evidence="1">Cilium</location>
    </subcellularLocation>
</comment>
<accession>A0A8J2QI04</accession>
<proteinExistence type="inferred from homology"/>
<keyword evidence="9" id="KW-1185">Reference proteome</keyword>
<keyword evidence="6" id="KW-0966">Cell projection</keyword>
<dbReference type="GO" id="GO:0042073">
    <property type="term" value="P:intraciliary transport"/>
    <property type="evidence" value="ECO:0007669"/>
    <property type="project" value="TreeGrafter"/>
</dbReference>
<name>A0A8J2QI04_9NEOP</name>
<dbReference type="SUPFAM" id="SSF50978">
    <property type="entry name" value="WD40 repeat-like"/>
    <property type="match status" value="1"/>
</dbReference>
<dbReference type="GO" id="GO:0005930">
    <property type="term" value="C:axoneme"/>
    <property type="evidence" value="ECO:0007669"/>
    <property type="project" value="TreeGrafter"/>
</dbReference>
<evidence type="ECO:0000256" key="6">
    <source>
        <dbReference type="ARBA" id="ARBA00023273"/>
    </source>
</evidence>
<evidence type="ECO:0000313" key="9">
    <source>
        <dbReference type="Proteomes" id="UP000789524"/>
    </source>
</evidence>
<dbReference type="GO" id="GO:0030992">
    <property type="term" value="C:intraciliary transport particle B"/>
    <property type="evidence" value="ECO:0007669"/>
    <property type="project" value="TreeGrafter"/>
</dbReference>
<gene>
    <name evidence="8" type="ORF">DCHRY22_LOCUS2680</name>
</gene>
<dbReference type="InterPro" id="IPR036322">
    <property type="entry name" value="WD40_repeat_dom_sf"/>
</dbReference>
<evidence type="ECO:0000256" key="2">
    <source>
        <dbReference type="ARBA" id="ARBA00022574"/>
    </source>
</evidence>
<evidence type="ECO:0000256" key="3">
    <source>
        <dbReference type="ARBA" id="ARBA00022737"/>
    </source>
</evidence>
<comment type="similarity">
    <text evidence="7">Belongs to the IFT172 family.</text>
</comment>
<evidence type="ECO:0000313" key="8">
    <source>
        <dbReference type="EMBL" id="CAG9561122.1"/>
    </source>
</evidence>
<dbReference type="PANTHER" id="PTHR15722">
    <property type="entry name" value="IFT140/172-RELATED"/>
    <property type="match status" value="1"/>
</dbReference>
<evidence type="ECO:0000256" key="5">
    <source>
        <dbReference type="ARBA" id="ARBA00023069"/>
    </source>
</evidence>
<evidence type="ECO:0000256" key="4">
    <source>
        <dbReference type="ARBA" id="ARBA00022803"/>
    </source>
</evidence>
<dbReference type="PANTHER" id="PTHR15722:SF2">
    <property type="entry name" value="INTRAFLAGELLAR TRANSPORT PROTEIN 172 HOMOLOG"/>
    <property type="match status" value="1"/>
</dbReference>
<evidence type="ECO:0000256" key="7">
    <source>
        <dbReference type="ARBA" id="ARBA00038130"/>
    </source>
</evidence>
<reference evidence="8" key="1">
    <citation type="submission" date="2021-09" db="EMBL/GenBank/DDBJ databases">
        <authorList>
            <person name="Martin H S."/>
        </authorList>
    </citation>
    <scope>NUCLEOTIDE SEQUENCE</scope>
</reference>
<dbReference type="Gene3D" id="2.130.10.10">
    <property type="entry name" value="YVTN repeat-like/Quinoprotein amine dehydrogenase"/>
    <property type="match status" value="1"/>
</dbReference>
<dbReference type="Proteomes" id="UP000789524">
    <property type="component" value="Unassembled WGS sequence"/>
</dbReference>
<keyword evidence="4" id="KW-0802">TPR repeat</keyword>
<organism evidence="8 9">
    <name type="scientific">Danaus chrysippus</name>
    <name type="common">African queen</name>
    <dbReference type="NCBI Taxonomy" id="151541"/>
    <lineage>
        <taxon>Eukaryota</taxon>
        <taxon>Metazoa</taxon>
        <taxon>Ecdysozoa</taxon>
        <taxon>Arthropoda</taxon>
        <taxon>Hexapoda</taxon>
        <taxon>Insecta</taxon>
        <taxon>Pterygota</taxon>
        <taxon>Neoptera</taxon>
        <taxon>Endopterygota</taxon>
        <taxon>Lepidoptera</taxon>
        <taxon>Glossata</taxon>
        <taxon>Ditrysia</taxon>
        <taxon>Papilionoidea</taxon>
        <taxon>Nymphalidae</taxon>
        <taxon>Danainae</taxon>
        <taxon>Danaini</taxon>
        <taxon>Danaina</taxon>
        <taxon>Danaus</taxon>
        <taxon>Anosia</taxon>
    </lineage>
</organism>
<keyword evidence="5" id="KW-0969">Cilium</keyword>
<evidence type="ECO:0000256" key="1">
    <source>
        <dbReference type="ARBA" id="ARBA00004138"/>
    </source>
</evidence>
<sequence length="248" mass="27008">MRLKFFKTLLDAQESDTPVADICWSPNNVKLAVATFERVVLLFDRDGMRRDKFSTKPADAAAGKKSYVITGLAFSDNSELLGVAQSDNMVFVYRIGADWSGKKVICNKFPLTGSPLRLLSADTGFFTGTSDGKIRSLDCKTNKSSSLWSAGSCCVSLARGSEAMLASGHIDGTLYLNGRLILRYTLPPTAMVLVSSYEASQYESMLRLVAAHRPALLQATRKKAASDLRAAGELRAAETYYIQAGENH</sequence>
<comment type="caution">
    <text evidence="8">The sequence shown here is derived from an EMBL/GenBank/DDBJ whole genome shotgun (WGS) entry which is preliminary data.</text>
</comment>
<keyword evidence="2" id="KW-0853">WD repeat</keyword>